<protein>
    <recommendedName>
        <fullName evidence="7">Glutamine amidotransferase</fullName>
    </recommendedName>
</protein>
<feature type="domain" description="GMPS ATP-PPase" evidence="9">
    <location>
        <begin position="1"/>
        <end position="77"/>
    </location>
</feature>
<gene>
    <name evidence="10" type="ORF">GM543_15570</name>
</gene>
<dbReference type="SUPFAM" id="SSF52402">
    <property type="entry name" value="Adenine nucleotide alpha hydrolases-like"/>
    <property type="match status" value="1"/>
</dbReference>
<dbReference type="Proteomes" id="UP000469505">
    <property type="component" value="Unassembled WGS sequence"/>
</dbReference>
<dbReference type="Gene3D" id="3.40.50.620">
    <property type="entry name" value="HUPs"/>
    <property type="match status" value="1"/>
</dbReference>
<feature type="binding site" evidence="8">
    <location>
        <begin position="10"/>
        <end position="16"/>
    </location>
    <ligand>
        <name>ATP</name>
        <dbReference type="ChEBI" id="CHEBI:30616"/>
    </ligand>
</feature>
<dbReference type="PANTHER" id="PTHR11922:SF2">
    <property type="entry name" value="GMP SYNTHASE [GLUTAMINE-HYDROLYZING]"/>
    <property type="match status" value="1"/>
</dbReference>
<keyword evidence="2 8" id="KW-0547">Nucleotide-binding</keyword>
<reference evidence="10 11" key="1">
    <citation type="submission" date="2019-11" db="EMBL/GenBank/DDBJ databases">
        <title>Growth characteristics of pneumococcus vary with the chemical composition of the capsule and with environmental conditions.</title>
        <authorList>
            <person name="Tothpal A."/>
            <person name="Desobry K."/>
            <person name="Joshi S."/>
            <person name="Wyllie A.L."/>
            <person name="Weinberger D.M."/>
        </authorList>
    </citation>
    <scope>NUCLEOTIDE SEQUENCE [LARGE SCALE GENOMIC DNA]</scope>
    <source>
        <strain evidence="11">pnumococcus35B</strain>
    </source>
</reference>
<dbReference type="InterPro" id="IPR022310">
    <property type="entry name" value="NAD/GMP_synthase"/>
</dbReference>
<keyword evidence="1" id="KW-0436">Ligase</keyword>
<evidence type="ECO:0000256" key="3">
    <source>
        <dbReference type="ARBA" id="ARBA00022749"/>
    </source>
</evidence>
<evidence type="ECO:0000256" key="4">
    <source>
        <dbReference type="ARBA" id="ARBA00022755"/>
    </source>
</evidence>
<evidence type="ECO:0000313" key="11">
    <source>
        <dbReference type="Proteomes" id="UP000469505"/>
    </source>
</evidence>
<dbReference type="Pfam" id="PF02540">
    <property type="entry name" value="NAD_synthase"/>
    <property type="match status" value="1"/>
</dbReference>
<dbReference type="GO" id="GO:0005524">
    <property type="term" value="F:ATP binding"/>
    <property type="evidence" value="ECO:0007669"/>
    <property type="project" value="UniProtKB-UniRule"/>
</dbReference>
<dbReference type="GO" id="GO:0003921">
    <property type="term" value="F:GMP synthase activity"/>
    <property type="evidence" value="ECO:0007669"/>
    <property type="project" value="InterPro"/>
</dbReference>
<feature type="non-terminal residue" evidence="10">
    <location>
        <position position="77"/>
    </location>
</feature>
<dbReference type="PROSITE" id="PS51553">
    <property type="entry name" value="GMPS_ATP_PPASE"/>
    <property type="match status" value="1"/>
</dbReference>
<organism evidence="10 11">
    <name type="scientific">Streptococcus pneumoniae</name>
    <dbReference type="NCBI Taxonomy" id="1313"/>
    <lineage>
        <taxon>Bacteria</taxon>
        <taxon>Bacillati</taxon>
        <taxon>Bacillota</taxon>
        <taxon>Bacilli</taxon>
        <taxon>Lactobacillales</taxon>
        <taxon>Streptococcaceae</taxon>
        <taxon>Streptococcus</taxon>
    </lineage>
</organism>
<dbReference type="InterPro" id="IPR014729">
    <property type="entry name" value="Rossmann-like_a/b/a_fold"/>
</dbReference>
<dbReference type="EMBL" id="WNHX01001293">
    <property type="protein sequence ID" value="MTV88867.1"/>
    <property type="molecule type" value="Genomic_DNA"/>
</dbReference>
<proteinExistence type="predicted"/>
<keyword evidence="6" id="KW-0315">Glutamine amidotransferase</keyword>
<dbReference type="GO" id="GO:0005829">
    <property type="term" value="C:cytosol"/>
    <property type="evidence" value="ECO:0007669"/>
    <property type="project" value="TreeGrafter"/>
</dbReference>
<sequence>GDKRVLLGLSGGVDSSVVGVLLQKAIGDQLICIFVDHGLLRKGEADQVMDMLGGKFGLNIVKADAAKRFLDKLAGIS</sequence>
<evidence type="ECO:0000259" key="9">
    <source>
        <dbReference type="PROSITE" id="PS51553"/>
    </source>
</evidence>
<keyword evidence="4 8" id="KW-0658">Purine biosynthesis</keyword>
<evidence type="ECO:0000256" key="1">
    <source>
        <dbReference type="ARBA" id="ARBA00022598"/>
    </source>
</evidence>
<name>A0A6I3U9L1_STREE</name>
<accession>A0A6I3U9L1</accession>
<keyword evidence="3 8" id="KW-0332">GMP biosynthesis</keyword>
<keyword evidence="5 8" id="KW-0067">ATP-binding</keyword>
<feature type="non-terminal residue" evidence="10">
    <location>
        <position position="1"/>
    </location>
</feature>
<dbReference type="AlphaFoldDB" id="A0A6I3U9L1"/>
<dbReference type="PANTHER" id="PTHR11922">
    <property type="entry name" value="GMP SYNTHASE-RELATED"/>
    <property type="match status" value="1"/>
</dbReference>
<evidence type="ECO:0000313" key="10">
    <source>
        <dbReference type="EMBL" id="MTV88867.1"/>
    </source>
</evidence>
<comment type="caution">
    <text evidence="10">The sequence shown here is derived from an EMBL/GenBank/DDBJ whole genome shotgun (WGS) entry which is preliminary data.</text>
</comment>
<evidence type="ECO:0000256" key="5">
    <source>
        <dbReference type="ARBA" id="ARBA00022840"/>
    </source>
</evidence>
<evidence type="ECO:0000256" key="2">
    <source>
        <dbReference type="ARBA" id="ARBA00022741"/>
    </source>
</evidence>
<evidence type="ECO:0000256" key="7">
    <source>
        <dbReference type="ARBA" id="ARBA00031356"/>
    </source>
</evidence>
<evidence type="ECO:0000256" key="8">
    <source>
        <dbReference type="PROSITE-ProRule" id="PRU00886"/>
    </source>
</evidence>
<evidence type="ECO:0000256" key="6">
    <source>
        <dbReference type="ARBA" id="ARBA00022962"/>
    </source>
</evidence>
<dbReference type="InterPro" id="IPR025777">
    <property type="entry name" value="GMPS_ATP_PPase_dom"/>
</dbReference>